<accession>A1ZCA6</accession>
<dbReference type="AlphaFoldDB" id="A1ZCA6"/>
<keyword evidence="2" id="KW-1185">Reference proteome</keyword>
<name>A1ZCA6_MICM2</name>
<proteinExistence type="predicted"/>
<sequence>MRLDHNNIWGMLGEVVGCYCARNHRTGWLNIHWMLPSRLKPKPLTENTYFI</sequence>
<reference evidence="1 2" key="1">
    <citation type="submission" date="2007-01" db="EMBL/GenBank/DDBJ databases">
        <authorList>
            <person name="Haygood M."/>
            <person name="Podell S."/>
            <person name="Anderson C."/>
            <person name="Hopkinson B."/>
            <person name="Roe K."/>
            <person name="Barbeau K."/>
            <person name="Gaasterland T."/>
            <person name="Ferriera S."/>
            <person name="Johnson J."/>
            <person name="Kravitz S."/>
            <person name="Beeson K."/>
            <person name="Sutton G."/>
            <person name="Rogers Y.-H."/>
            <person name="Friedman R."/>
            <person name="Frazier M."/>
            <person name="Venter J.C."/>
        </authorList>
    </citation>
    <scope>NUCLEOTIDE SEQUENCE [LARGE SCALE GENOMIC DNA]</scope>
    <source>
        <strain evidence="1 2">ATCC 23134</strain>
    </source>
</reference>
<evidence type="ECO:0000313" key="2">
    <source>
        <dbReference type="Proteomes" id="UP000004095"/>
    </source>
</evidence>
<comment type="caution">
    <text evidence="1">The sequence shown here is derived from an EMBL/GenBank/DDBJ whole genome shotgun (WGS) entry which is preliminary data.</text>
</comment>
<protein>
    <submittedName>
        <fullName evidence="1">Uncharacterized protein</fullName>
    </submittedName>
</protein>
<dbReference type="EMBL" id="AAWS01000001">
    <property type="protein sequence ID" value="EAY31908.1"/>
    <property type="molecule type" value="Genomic_DNA"/>
</dbReference>
<dbReference type="Proteomes" id="UP000004095">
    <property type="component" value="Unassembled WGS sequence"/>
</dbReference>
<gene>
    <name evidence="1" type="ORF">M23134_01937</name>
</gene>
<organism evidence="1 2">
    <name type="scientific">Microscilla marina ATCC 23134</name>
    <dbReference type="NCBI Taxonomy" id="313606"/>
    <lineage>
        <taxon>Bacteria</taxon>
        <taxon>Pseudomonadati</taxon>
        <taxon>Bacteroidota</taxon>
        <taxon>Cytophagia</taxon>
        <taxon>Cytophagales</taxon>
        <taxon>Microscillaceae</taxon>
        <taxon>Microscilla</taxon>
    </lineage>
</organism>
<evidence type="ECO:0000313" key="1">
    <source>
        <dbReference type="EMBL" id="EAY31908.1"/>
    </source>
</evidence>